<gene>
    <name evidence="1" type="ORF">J2S17_003779</name>
</gene>
<keyword evidence="2" id="KW-1185">Reference proteome</keyword>
<proteinExistence type="predicted"/>
<accession>A0ABU0AKU7</accession>
<organism evidence="1 2">
    <name type="scientific">Cytobacillus purgationiresistens</name>
    <dbReference type="NCBI Taxonomy" id="863449"/>
    <lineage>
        <taxon>Bacteria</taxon>
        <taxon>Bacillati</taxon>
        <taxon>Bacillota</taxon>
        <taxon>Bacilli</taxon>
        <taxon>Bacillales</taxon>
        <taxon>Bacillaceae</taxon>
        <taxon>Cytobacillus</taxon>
    </lineage>
</organism>
<dbReference type="EMBL" id="JAUSUB010000018">
    <property type="protein sequence ID" value="MDQ0271891.1"/>
    <property type="molecule type" value="Genomic_DNA"/>
</dbReference>
<name>A0ABU0AKU7_9BACI</name>
<reference evidence="1 2" key="1">
    <citation type="submission" date="2023-07" db="EMBL/GenBank/DDBJ databases">
        <title>Genomic Encyclopedia of Type Strains, Phase IV (KMG-IV): sequencing the most valuable type-strain genomes for metagenomic binning, comparative biology and taxonomic classification.</title>
        <authorList>
            <person name="Goeker M."/>
        </authorList>
    </citation>
    <scope>NUCLEOTIDE SEQUENCE [LARGE SCALE GENOMIC DNA]</scope>
    <source>
        <strain evidence="1 2">DSM 23494</strain>
    </source>
</reference>
<sequence length="80" mass="9071">MRKIAVIYSGNSSHYRTINEPKYRRYLHELIYFPDLLETSLDPYDVLIVPSQLNEQLLLGAKQKIADFANCGGVVVAFGP</sequence>
<evidence type="ECO:0000313" key="2">
    <source>
        <dbReference type="Proteomes" id="UP001238088"/>
    </source>
</evidence>
<comment type="caution">
    <text evidence="1">The sequence shown here is derived from an EMBL/GenBank/DDBJ whole genome shotgun (WGS) entry which is preliminary data.</text>
</comment>
<protein>
    <submittedName>
        <fullName evidence="1">Uncharacterized protein</fullName>
    </submittedName>
</protein>
<dbReference type="Proteomes" id="UP001238088">
    <property type="component" value="Unassembled WGS sequence"/>
</dbReference>
<evidence type="ECO:0000313" key="1">
    <source>
        <dbReference type="EMBL" id="MDQ0271891.1"/>
    </source>
</evidence>